<accession>A0ACB6RB49</accession>
<reference evidence="1" key="1">
    <citation type="journal article" date="2020" name="Stud. Mycol.">
        <title>101 Dothideomycetes genomes: a test case for predicting lifestyles and emergence of pathogens.</title>
        <authorList>
            <person name="Haridas S."/>
            <person name="Albert R."/>
            <person name="Binder M."/>
            <person name="Bloem J."/>
            <person name="Labutti K."/>
            <person name="Salamov A."/>
            <person name="Andreopoulos B."/>
            <person name="Baker S."/>
            <person name="Barry K."/>
            <person name="Bills G."/>
            <person name="Bluhm B."/>
            <person name="Cannon C."/>
            <person name="Castanera R."/>
            <person name="Culley D."/>
            <person name="Daum C."/>
            <person name="Ezra D."/>
            <person name="Gonzalez J."/>
            <person name="Henrissat B."/>
            <person name="Kuo A."/>
            <person name="Liang C."/>
            <person name="Lipzen A."/>
            <person name="Lutzoni F."/>
            <person name="Magnuson J."/>
            <person name="Mondo S."/>
            <person name="Nolan M."/>
            <person name="Ohm R."/>
            <person name="Pangilinan J."/>
            <person name="Park H.-J."/>
            <person name="Ramirez L."/>
            <person name="Alfaro M."/>
            <person name="Sun H."/>
            <person name="Tritt A."/>
            <person name="Yoshinaga Y."/>
            <person name="Zwiers L.-H."/>
            <person name="Turgeon B."/>
            <person name="Goodwin S."/>
            <person name="Spatafora J."/>
            <person name="Crous P."/>
            <person name="Grigoriev I."/>
        </authorList>
    </citation>
    <scope>NUCLEOTIDE SEQUENCE</scope>
    <source>
        <strain evidence="1">ATCC 200398</strain>
    </source>
</reference>
<gene>
    <name evidence="1" type="ORF">BDR25DRAFT_310235</name>
</gene>
<sequence>MKWEKHALGRSHVGCCRKPFGELLGGCWKGLSSGLGVAIGPDGWTLQRGRRQTLQGMQCEEIVKMRSPVSPECWGAARNVLDTCGQQEMSRPARGALEHWELGARGAALRCIDRCVRWSSPVRDYGLMPRWFMVERNRGGLGGLGTCRGTDARRKQPWPCAESCLARVRAGRNSRDELHVTGSILPFQPLAVPALHRTFASPPQACLPWKEGVAGSKAHLAMACCEDDNTCRWGVLPSSLPLLRSSTLHVHGHRKLPPGAHHLRGTHSLTVQPRAKPFIPSAESTNWLPPARFQIVAQLPSARDRDVLASETSPDHGAAP</sequence>
<dbReference type="Proteomes" id="UP000799755">
    <property type="component" value="Unassembled WGS sequence"/>
</dbReference>
<protein>
    <submittedName>
        <fullName evidence="1">Uncharacterized protein</fullName>
    </submittedName>
</protein>
<name>A0ACB6RB49_9PLEO</name>
<evidence type="ECO:0000313" key="2">
    <source>
        <dbReference type="Proteomes" id="UP000799755"/>
    </source>
</evidence>
<proteinExistence type="predicted"/>
<organism evidence="1 2">
    <name type="scientific">Lindgomyces ingoldianus</name>
    <dbReference type="NCBI Taxonomy" id="673940"/>
    <lineage>
        <taxon>Eukaryota</taxon>
        <taxon>Fungi</taxon>
        <taxon>Dikarya</taxon>
        <taxon>Ascomycota</taxon>
        <taxon>Pezizomycotina</taxon>
        <taxon>Dothideomycetes</taxon>
        <taxon>Pleosporomycetidae</taxon>
        <taxon>Pleosporales</taxon>
        <taxon>Lindgomycetaceae</taxon>
        <taxon>Lindgomyces</taxon>
    </lineage>
</organism>
<evidence type="ECO:0000313" key="1">
    <source>
        <dbReference type="EMBL" id="KAF2475752.1"/>
    </source>
</evidence>
<keyword evidence="2" id="KW-1185">Reference proteome</keyword>
<dbReference type="EMBL" id="MU003495">
    <property type="protein sequence ID" value="KAF2475752.1"/>
    <property type="molecule type" value="Genomic_DNA"/>
</dbReference>
<comment type="caution">
    <text evidence="1">The sequence shown here is derived from an EMBL/GenBank/DDBJ whole genome shotgun (WGS) entry which is preliminary data.</text>
</comment>